<reference evidence="12" key="1">
    <citation type="submission" date="2020-10" db="EMBL/GenBank/DDBJ databases">
        <title>Taxonomic study of unclassified bacteria belonging to the class Ktedonobacteria.</title>
        <authorList>
            <person name="Yabe S."/>
            <person name="Wang C.M."/>
            <person name="Zheng Y."/>
            <person name="Sakai Y."/>
            <person name="Cavaletti L."/>
            <person name="Monciardini P."/>
            <person name="Donadio S."/>
        </authorList>
    </citation>
    <scope>NUCLEOTIDE SEQUENCE</scope>
    <source>
        <strain evidence="12">SOSP1-1</strain>
    </source>
</reference>
<keyword evidence="13" id="KW-1185">Reference proteome</keyword>
<gene>
    <name evidence="12" type="ORF">KSX_28620</name>
</gene>
<evidence type="ECO:0000256" key="7">
    <source>
        <dbReference type="ARBA" id="ARBA00022833"/>
    </source>
</evidence>
<evidence type="ECO:0000256" key="5">
    <source>
        <dbReference type="ARBA" id="ARBA00022723"/>
    </source>
</evidence>
<comment type="catalytic activity">
    <reaction evidence="9">
        <text>adenosine + phosphate = alpha-D-ribose 1-phosphate + adenine</text>
        <dbReference type="Rhea" id="RHEA:27642"/>
        <dbReference type="ChEBI" id="CHEBI:16335"/>
        <dbReference type="ChEBI" id="CHEBI:16708"/>
        <dbReference type="ChEBI" id="CHEBI:43474"/>
        <dbReference type="ChEBI" id="CHEBI:57720"/>
        <dbReference type="EC" id="2.4.2.1"/>
    </reaction>
    <physiologicalReaction direction="left-to-right" evidence="9">
        <dbReference type="Rhea" id="RHEA:27643"/>
    </physiologicalReaction>
</comment>
<keyword evidence="4" id="KW-0808">Transferase</keyword>
<dbReference type="EMBL" id="BNJF01000001">
    <property type="protein sequence ID" value="GHO44699.1"/>
    <property type="molecule type" value="Genomic_DNA"/>
</dbReference>
<evidence type="ECO:0000256" key="3">
    <source>
        <dbReference type="ARBA" id="ARBA00007353"/>
    </source>
</evidence>
<comment type="similarity">
    <text evidence="3 11">Belongs to the purine nucleoside phosphorylase YfiH/LACC1 family.</text>
</comment>
<dbReference type="InterPro" id="IPR038371">
    <property type="entry name" value="Cu_polyphenol_OxRdtase_sf"/>
</dbReference>
<sequence>MIEQQFGNLRYLQFNLFTPYPTLTHGVFTRAGGVSEPPFTGLNTSTPVLNSIRDSVESVIQNRQLVIQAMNMEGSPCVTLWQVHGADVQTFTYDTPWRTDWSKRSYYQPGWTPETIRKGDGLISREREVGLAMSFADCTPLVFYDPVQQAIAIAHGGWRGTARAIGPATIDAMRERFGSQPEQILAGIGPTIGACCYEVSEEVRSLFLGREQFPDAPVALRYRQLVSDSATFSTIEVEGQTSLRLDLQETHRRQLLMAGLTEEHIETSDLCTSCHVDRFFSHRKEQGRTGRFAVFISLKGNHQEQETTN</sequence>
<evidence type="ECO:0000256" key="11">
    <source>
        <dbReference type="RuleBase" id="RU361274"/>
    </source>
</evidence>
<name>A0A8J3HVU2_9CHLR</name>
<dbReference type="GO" id="GO:0005507">
    <property type="term" value="F:copper ion binding"/>
    <property type="evidence" value="ECO:0007669"/>
    <property type="project" value="TreeGrafter"/>
</dbReference>
<accession>A0A8J3HVU2</accession>
<dbReference type="GO" id="GO:0017061">
    <property type="term" value="F:S-methyl-5-thioadenosine phosphorylase activity"/>
    <property type="evidence" value="ECO:0007669"/>
    <property type="project" value="UniProtKB-EC"/>
</dbReference>
<comment type="catalytic activity">
    <reaction evidence="8">
        <text>adenosine + H2O + H(+) = inosine + NH4(+)</text>
        <dbReference type="Rhea" id="RHEA:24408"/>
        <dbReference type="ChEBI" id="CHEBI:15377"/>
        <dbReference type="ChEBI" id="CHEBI:15378"/>
        <dbReference type="ChEBI" id="CHEBI:16335"/>
        <dbReference type="ChEBI" id="CHEBI:17596"/>
        <dbReference type="ChEBI" id="CHEBI:28938"/>
        <dbReference type="EC" id="3.5.4.4"/>
    </reaction>
    <physiologicalReaction direction="left-to-right" evidence="8">
        <dbReference type="Rhea" id="RHEA:24409"/>
    </physiologicalReaction>
</comment>
<keyword evidence="6" id="KW-0378">Hydrolase</keyword>
<organism evidence="12 13">
    <name type="scientific">Ktedonospora formicarum</name>
    <dbReference type="NCBI Taxonomy" id="2778364"/>
    <lineage>
        <taxon>Bacteria</taxon>
        <taxon>Bacillati</taxon>
        <taxon>Chloroflexota</taxon>
        <taxon>Ktedonobacteria</taxon>
        <taxon>Ktedonobacterales</taxon>
        <taxon>Ktedonobacteraceae</taxon>
        <taxon>Ktedonospora</taxon>
    </lineage>
</organism>
<evidence type="ECO:0000313" key="13">
    <source>
        <dbReference type="Proteomes" id="UP000612362"/>
    </source>
</evidence>
<protein>
    <recommendedName>
        <fullName evidence="11">Purine nucleoside phosphorylase</fullName>
    </recommendedName>
</protein>
<dbReference type="GO" id="GO:0016787">
    <property type="term" value="F:hydrolase activity"/>
    <property type="evidence" value="ECO:0007669"/>
    <property type="project" value="UniProtKB-KW"/>
</dbReference>
<comment type="catalytic activity">
    <reaction evidence="1">
        <text>inosine + phosphate = alpha-D-ribose 1-phosphate + hypoxanthine</text>
        <dbReference type="Rhea" id="RHEA:27646"/>
        <dbReference type="ChEBI" id="CHEBI:17368"/>
        <dbReference type="ChEBI" id="CHEBI:17596"/>
        <dbReference type="ChEBI" id="CHEBI:43474"/>
        <dbReference type="ChEBI" id="CHEBI:57720"/>
        <dbReference type="EC" id="2.4.2.1"/>
    </reaction>
    <physiologicalReaction direction="left-to-right" evidence="1">
        <dbReference type="Rhea" id="RHEA:27647"/>
    </physiologicalReaction>
</comment>
<evidence type="ECO:0000256" key="8">
    <source>
        <dbReference type="ARBA" id="ARBA00047989"/>
    </source>
</evidence>
<dbReference type="RefSeq" id="WP_220194077.1">
    <property type="nucleotide sequence ID" value="NZ_BNJF01000001.1"/>
</dbReference>
<dbReference type="NCBIfam" id="TIGR00726">
    <property type="entry name" value="peptidoglycan editing factor PgeF"/>
    <property type="match status" value="1"/>
</dbReference>
<keyword evidence="7" id="KW-0862">Zinc</keyword>
<dbReference type="AlphaFoldDB" id="A0A8J3HVU2"/>
<proteinExistence type="inferred from homology"/>
<dbReference type="PANTHER" id="PTHR30616:SF2">
    <property type="entry name" value="PURINE NUCLEOSIDE PHOSPHORYLASE LACC1"/>
    <property type="match status" value="1"/>
</dbReference>
<dbReference type="CDD" id="cd16833">
    <property type="entry name" value="YfiH"/>
    <property type="match status" value="1"/>
</dbReference>
<evidence type="ECO:0000256" key="2">
    <source>
        <dbReference type="ARBA" id="ARBA00003215"/>
    </source>
</evidence>
<dbReference type="PANTHER" id="PTHR30616">
    <property type="entry name" value="UNCHARACTERIZED PROTEIN YFIH"/>
    <property type="match status" value="1"/>
</dbReference>
<dbReference type="Pfam" id="PF02578">
    <property type="entry name" value="Cu-oxidase_4"/>
    <property type="match status" value="1"/>
</dbReference>
<evidence type="ECO:0000256" key="4">
    <source>
        <dbReference type="ARBA" id="ARBA00022679"/>
    </source>
</evidence>
<evidence type="ECO:0000256" key="9">
    <source>
        <dbReference type="ARBA" id="ARBA00048968"/>
    </source>
</evidence>
<keyword evidence="5" id="KW-0479">Metal-binding</keyword>
<evidence type="ECO:0000256" key="10">
    <source>
        <dbReference type="ARBA" id="ARBA00049893"/>
    </source>
</evidence>
<evidence type="ECO:0000313" key="12">
    <source>
        <dbReference type="EMBL" id="GHO44699.1"/>
    </source>
</evidence>
<dbReference type="SUPFAM" id="SSF64438">
    <property type="entry name" value="CNF1/YfiH-like putative cysteine hydrolases"/>
    <property type="match status" value="1"/>
</dbReference>
<comment type="catalytic activity">
    <reaction evidence="10">
        <text>S-methyl-5'-thioadenosine + phosphate = 5-(methylsulfanyl)-alpha-D-ribose 1-phosphate + adenine</text>
        <dbReference type="Rhea" id="RHEA:11852"/>
        <dbReference type="ChEBI" id="CHEBI:16708"/>
        <dbReference type="ChEBI" id="CHEBI:17509"/>
        <dbReference type="ChEBI" id="CHEBI:43474"/>
        <dbReference type="ChEBI" id="CHEBI:58533"/>
        <dbReference type="EC" id="2.4.2.28"/>
    </reaction>
    <physiologicalReaction direction="left-to-right" evidence="10">
        <dbReference type="Rhea" id="RHEA:11853"/>
    </physiologicalReaction>
</comment>
<evidence type="ECO:0000256" key="1">
    <source>
        <dbReference type="ARBA" id="ARBA00000553"/>
    </source>
</evidence>
<comment type="caution">
    <text evidence="12">The sequence shown here is derived from an EMBL/GenBank/DDBJ whole genome shotgun (WGS) entry which is preliminary data.</text>
</comment>
<evidence type="ECO:0000256" key="6">
    <source>
        <dbReference type="ARBA" id="ARBA00022801"/>
    </source>
</evidence>
<dbReference type="InterPro" id="IPR003730">
    <property type="entry name" value="Cu_polyphenol_OxRdtase"/>
</dbReference>
<dbReference type="InterPro" id="IPR011324">
    <property type="entry name" value="Cytotoxic_necrot_fac-like_cat"/>
</dbReference>
<dbReference type="Gene3D" id="3.60.140.10">
    <property type="entry name" value="CNF1/YfiH-like putative cysteine hydrolases"/>
    <property type="match status" value="1"/>
</dbReference>
<comment type="function">
    <text evidence="2">Purine nucleoside enzyme that catalyzes the phosphorolysis of adenosine and inosine nucleosides, yielding D-ribose 1-phosphate and the respective free bases, adenine and hypoxanthine. Also catalyzes the phosphorolysis of S-methyl-5'-thioadenosine into adenine and S-methyl-5-thio-alpha-D-ribose 1-phosphate. Also has adenosine deaminase activity.</text>
</comment>
<dbReference type="Proteomes" id="UP000612362">
    <property type="component" value="Unassembled WGS sequence"/>
</dbReference>